<dbReference type="RefSeq" id="WP_045543871.1">
    <property type="nucleotide sequence ID" value="NZ_AP014649.1"/>
</dbReference>
<dbReference type="Proteomes" id="UP000664966">
    <property type="component" value="Chromosome"/>
</dbReference>
<dbReference type="InterPro" id="IPR005804">
    <property type="entry name" value="FA_desaturase_dom"/>
</dbReference>
<gene>
    <name evidence="3" type="ORF">CBE85_00875</name>
    <name evidence="4" type="ORF">J6E47_05705</name>
</gene>
<evidence type="ECO:0000313" key="5">
    <source>
        <dbReference type="Proteomes" id="UP000197394"/>
    </source>
</evidence>
<protein>
    <submittedName>
        <fullName evidence="3 4">Fatty acid desaturase</fullName>
    </submittedName>
</protein>
<proteinExistence type="predicted"/>
<dbReference type="EMBL" id="NGKM01000001">
    <property type="protein sequence ID" value="OWK68324.1"/>
    <property type="molecule type" value="Genomic_DNA"/>
</dbReference>
<evidence type="ECO:0000313" key="3">
    <source>
        <dbReference type="EMBL" id="OWK68324.1"/>
    </source>
</evidence>
<feature type="domain" description="Fatty acid desaturase" evidence="2">
    <location>
        <begin position="55"/>
        <end position="305"/>
    </location>
</feature>
<dbReference type="Pfam" id="PF00487">
    <property type="entry name" value="FA_desaturase"/>
    <property type="match status" value="1"/>
</dbReference>
<feature type="transmembrane region" description="Helical" evidence="1">
    <location>
        <begin position="27"/>
        <end position="49"/>
    </location>
</feature>
<keyword evidence="1" id="KW-0812">Transmembrane</keyword>
<reference evidence="4" key="2">
    <citation type="submission" date="2021-03" db="EMBL/GenBank/DDBJ databases">
        <title>Complete genome sequencing of Acinetobacter baumannii.</title>
        <authorList>
            <person name="Yadav B."/>
            <person name="Makwana N."/>
            <person name="Kharat A.S."/>
            <person name="Veeraraghavan B."/>
            <person name="Vijayakumar S."/>
            <person name="Priya M."/>
        </authorList>
    </citation>
    <scope>NUCLEOTIDE SEQUENCE</scope>
    <source>
        <strain evidence="4">KSK6</strain>
    </source>
</reference>
<dbReference type="EMBL" id="CP072270">
    <property type="protein sequence ID" value="QTK44563.1"/>
    <property type="molecule type" value="Genomic_DNA"/>
</dbReference>
<reference evidence="3 5" key="1">
    <citation type="submission" date="2017-05" db="EMBL/GenBank/DDBJ databases">
        <title>Draft genome sequence of MDR A. baumannii AB360.</title>
        <authorList>
            <person name="Wareham D.W."/>
            <person name="Bean D.C."/>
        </authorList>
    </citation>
    <scope>NUCLEOTIDE SEQUENCE [LARGE SCALE GENOMIC DNA]</scope>
    <source>
        <strain evidence="3 5">AB360</strain>
    </source>
</reference>
<keyword evidence="1" id="KW-1133">Transmembrane helix</keyword>
<evidence type="ECO:0000313" key="4">
    <source>
        <dbReference type="EMBL" id="QTK44563.1"/>
    </source>
</evidence>
<keyword evidence="1" id="KW-0472">Membrane</keyword>
<evidence type="ECO:0000259" key="2">
    <source>
        <dbReference type="Pfam" id="PF00487"/>
    </source>
</evidence>
<accession>A0A090B8P0</accession>
<dbReference type="Proteomes" id="UP000197394">
    <property type="component" value="Unassembled WGS sequence"/>
</dbReference>
<evidence type="ECO:0000256" key="1">
    <source>
        <dbReference type="SAM" id="Phobius"/>
    </source>
</evidence>
<organism evidence="3 5">
    <name type="scientific">Acinetobacter baumannii</name>
    <dbReference type="NCBI Taxonomy" id="470"/>
    <lineage>
        <taxon>Bacteria</taxon>
        <taxon>Pseudomonadati</taxon>
        <taxon>Pseudomonadota</taxon>
        <taxon>Gammaproteobacteria</taxon>
        <taxon>Moraxellales</taxon>
        <taxon>Moraxellaceae</taxon>
        <taxon>Acinetobacter</taxon>
        <taxon>Acinetobacter calcoaceticus/baumannii complex</taxon>
    </lineage>
</organism>
<dbReference type="AlphaFoldDB" id="A0A090B8P0"/>
<dbReference type="GO" id="GO:0006629">
    <property type="term" value="P:lipid metabolic process"/>
    <property type="evidence" value="ECO:0007669"/>
    <property type="project" value="InterPro"/>
</dbReference>
<feature type="transmembrane region" description="Helical" evidence="1">
    <location>
        <begin position="55"/>
        <end position="79"/>
    </location>
</feature>
<dbReference type="CDD" id="cd03510">
    <property type="entry name" value="Rhizobitoxine-FADS-like"/>
    <property type="match status" value="1"/>
</dbReference>
<name>A0A090B8P0_ACIBA</name>
<sequence length="339" mass="38747">MNTRVSVTELFSREEIKELTEPSDIHGLWAVGSTWAVIGATFAGVGLTWSYLPWWGKLLICLAALAVLAGRQLALAILMHDASHNSLFKTKWMNDYLVDWLCARPIWNDVHKYRAHHTRHHAKTSTPEDPELTLVAGFPTTKTSLTRKFLRDLVGITGFKFTVGRILMDAEVLKWTVANDLTWLPRENRQWYDYPKVFLKNSSKAIIANASIFGILWAFGRPELYLLWPLAYLTPFPLFIRIRSMAEHAGTQVSNSALTNTRTTKAGWLARAFVAPIRVNYHMEHHLMAAVPFFKLPKMHQMLRERGHVPEPPTYAQVIHMLSDRQTNQHPLNSVEQGE</sequence>